<organism evidence="3 4">
    <name type="scientific">Nocardia huaxiensis</name>
    <dbReference type="NCBI Taxonomy" id="2755382"/>
    <lineage>
        <taxon>Bacteria</taxon>
        <taxon>Bacillati</taxon>
        <taxon>Actinomycetota</taxon>
        <taxon>Actinomycetes</taxon>
        <taxon>Mycobacteriales</taxon>
        <taxon>Nocardiaceae</taxon>
        <taxon>Nocardia</taxon>
    </lineage>
</organism>
<keyword evidence="1 3" id="KW-0378">Hydrolase</keyword>
<dbReference type="InterPro" id="IPR029058">
    <property type="entry name" value="AB_hydrolase_fold"/>
</dbReference>
<feature type="domain" description="Alpha/beta hydrolase fold-3" evidence="2">
    <location>
        <begin position="73"/>
        <end position="275"/>
    </location>
</feature>
<dbReference type="InterPro" id="IPR013094">
    <property type="entry name" value="AB_hydrolase_3"/>
</dbReference>
<proteinExistence type="predicted"/>
<name>A0A7D6ZS96_9NOCA</name>
<dbReference type="SUPFAM" id="SSF53474">
    <property type="entry name" value="alpha/beta-Hydrolases"/>
    <property type="match status" value="1"/>
</dbReference>
<reference evidence="3 4" key="1">
    <citation type="submission" date="2020-07" db="EMBL/GenBank/DDBJ databases">
        <authorList>
            <person name="Zhuang K."/>
            <person name="Ran Y."/>
        </authorList>
    </citation>
    <scope>NUCLEOTIDE SEQUENCE [LARGE SCALE GENOMIC DNA]</scope>
    <source>
        <strain evidence="3 4">WCH-YHL-001</strain>
    </source>
</reference>
<dbReference type="Pfam" id="PF07859">
    <property type="entry name" value="Abhydrolase_3"/>
    <property type="match status" value="1"/>
</dbReference>
<dbReference type="Gene3D" id="3.40.50.1820">
    <property type="entry name" value="alpha/beta hydrolase"/>
    <property type="match status" value="1"/>
</dbReference>
<dbReference type="GO" id="GO:0016787">
    <property type="term" value="F:hydrolase activity"/>
    <property type="evidence" value="ECO:0007669"/>
    <property type="project" value="UniProtKB-KW"/>
</dbReference>
<dbReference type="KEGG" id="nhu:H0264_10645"/>
<keyword evidence="4" id="KW-1185">Reference proteome</keyword>
<evidence type="ECO:0000313" key="4">
    <source>
        <dbReference type="Proteomes" id="UP000515512"/>
    </source>
</evidence>
<evidence type="ECO:0000313" key="3">
    <source>
        <dbReference type="EMBL" id="QLY32645.1"/>
    </source>
</evidence>
<dbReference type="PANTHER" id="PTHR48081">
    <property type="entry name" value="AB HYDROLASE SUPERFAMILY PROTEIN C4A8.06C"/>
    <property type="match status" value="1"/>
</dbReference>
<protein>
    <submittedName>
        <fullName evidence="3">Alpha/beta hydrolase</fullName>
    </submittedName>
</protein>
<dbReference type="PANTHER" id="PTHR48081:SF8">
    <property type="entry name" value="ALPHA_BETA HYDROLASE FOLD-3 DOMAIN-CONTAINING PROTEIN-RELATED"/>
    <property type="match status" value="1"/>
</dbReference>
<gene>
    <name evidence="3" type="ORF">H0264_10645</name>
</gene>
<dbReference type="RefSeq" id="WP_181583810.1">
    <property type="nucleotide sequence ID" value="NZ_CP059399.1"/>
</dbReference>
<sequence>MTVVSVALWRFLSRIYGRWWFGPAPEWERVRARVVAGTRYARAPREVRVDNGRVGSVPAEILTPRAAPADAAVLYLHGSGFVIGAPQMVRPLSGGIAAAMRTTVYALDYRLAPEHPYPAAVEDTVEAYQALLDRGIPAERIAVVGDSAGGTLALDLAQRLRDRHLPAPAILGLLCPVLDFSTDSEAFHCDPSREPLLTPELMARFMDAYLPGVPEPERRALSPVNRDLTGLPPMVLHSAGDDLLAGDARRFAARAAKSGVPLRHREYRNLWHVFHAMPMRPAREAVHDFSRMLAEAVYGHHTGYRSGQ</sequence>
<dbReference type="Proteomes" id="UP000515512">
    <property type="component" value="Chromosome"/>
</dbReference>
<evidence type="ECO:0000259" key="2">
    <source>
        <dbReference type="Pfam" id="PF07859"/>
    </source>
</evidence>
<dbReference type="AlphaFoldDB" id="A0A7D6ZS96"/>
<evidence type="ECO:0000256" key="1">
    <source>
        <dbReference type="ARBA" id="ARBA00022801"/>
    </source>
</evidence>
<dbReference type="EMBL" id="CP059399">
    <property type="protein sequence ID" value="QLY32645.1"/>
    <property type="molecule type" value="Genomic_DNA"/>
</dbReference>
<dbReference type="InterPro" id="IPR050300">
    <property type="entry name" value="GDXG_lipolytic_enzyme"/>
</dbReference>
<accession>A0A7D6ZS96</accession>